<organism evidence="1 2">
    <name type="scientific">Mariprofundus micogutta</name>
    <dbReference type="NCBI Taxonomy" id="1921010"/>
    <lineage>
        <taxon>Bacteria</taxon>
        <taxon>Pseudomonadati</taxon>
        <taxon>Pseudomonadota</taxon>
        <taxon>Candidatius Mariprofundia</taxon>
        <taxon>Mariprofundales</taxon>
        <taxon>Mariprofundaceae</taxon>
        <taxon>Mariprofundus</taxon>
    </lineage>
</organism>
<dbReference type="Proteomes" id="UP000231632">
    <property type="component" value="Unassembled WGS sequence"/>
</dbReference>
<protein>
    <submittedName>
        <fullName evidence="1">Uncharacterized protein</fullName>
    </submittedName>
</protein>
<evidence type="ECO:0000313" key="2">
    <source>
        <dbReference type="Proteomes" id="UP000231632"/>
    </source>
</evidence>
<proteinExistence type="predicted"/>
<comment type="caution">
    <text evidence="1">The sequence shown here is derived from an EMBL/GenBank/DDBJ whole genome shotgun (WGS) entry which is preliminary data.</text>
</comment>
<reference evidence="1 2" key="1">
    <citation type="journal article" date="2017" name="Arch. Microbiol.">
        <title>Mariprofundus micogutta sp. nov., a novel iron-oxidizing zetaproteobacterium isolated from a deep-sea hydrothermal field at the Bayonnaise knoll of the Izu-Ogasawara arc, and a description of Mariprofundales ord. nov. and Zetaproteobacteria classis nov.</title>
        <authorList>
            <person name="Makita H."/>
            <person name="Tanaka E."/>
            <person name="Mitsunobu S."/>
            <person name="Miyazaki M."/>
            <person name="Nunoura T."/>
            <person name="Uematsu K."/>
            <person name="Takaki Y."/>
            <person name="Nishi S."/>
            <person name="Shimamura S."/>
            <person name="Takai K."/>
        </authorList>
    </citation>
    <scope>NUCLEOTIDE SEQUENCE [LARGE SCALE GENOMIC DNA]</scope>
    <source>
        <strain evidence="1 2">ET2</strain>
    </source>
</reference>
<accession>A0A1L8CK67</accession>
<name>A0A1L8CK67_9PROT</name>
<sequence>MYIVQQKENVTFNRRPSTSYKLYEWVEDNGIDVAVFRWQGFCLGFDSTDEDCINDYLDNQEYNQEL</sequence>
<dbReference type="AlphaFoldDB" id="A0A1L8CK67"/>
<dbReference type="STRING" id="1921010.MMIC_P0241"/>
<keyword evidence="2" id="KW-1185">Reference proteome</keyword>
<gene>
    <name evidence="1" type="ORF">MMIC_P0241</name>
</gene>
<evidence type="ECO:0000313" key="1">
    <source>
        <dbReference type="EMBL" id="GAV19307.1"/>
    </source>
</evidence>
<dbReference type="EMBL" id="BDFD01000001">
    <property type="protein sequence ID" value="GAV19307.1"/>
    <property type="molecule type" value="Genomic_DNA"/>
</dbReference>